<dbReference type="Proteomes" id="UP000008022">
    <property type="component" value="Unassembled WGS sequence"/>
</dbReference>
<accession>A0A0E0PQC8</accession>
<keyword evidence="3" id="KW-1185">Reference proteome</keyword>
<proteinExistence type="predicted"/>
<organism evidence="2 3">
    <name type="scientific">Oryza rufipogon</name>
    <name type="common">Brownbeard rice</name>
    <name type="synonym">Asian wild rice</name>
    <dbReference type="NCBI Taxonomy" id="4529"/>
    <lineage>
        <taxon>Eukaryota</taxon>
        <taxon>Viridiplantae</taxon>
        <taxon>Streptophyta</taxon>
        <taxon>Embryophyta</taxon>
        <taxon>Tracheophyta</taxon>
        <taxon>Spermatophyta</taxon>
        <taxon>Magnoliopsida</taxon>
        <taxon>Liliopsida</taxon>
        <taxon>Poales</taxon>
        <taxon>Poaceae</taxon>
        <taxon>BOP clade</taxon>
        <taxon>Oryzoideae</taxon>
        <taxon>Oryzeae</taxon>
        <taxon>Oryzinae</taxon>
        <taxon>Oryza</taxon>
    </lineage>
</organism>
<protein>
    <submittedName>
        <fullName evidence="2">Uncharacterized protein</fullName>
    </submittedName>
</protein>
<name>A0A0E0PQC8_ORYRU</name>
<evidence type="ECO:0000313" key="3">
    <source>
        <dbReference type="Proteomes" id="UP000008022"/>
    </source>
</evidence>
<dbReference type="EnsemblPlants" id="ORUFI05G25340.1">
    <property type="protein sequence ID" value="ORUFI05G25340.1"/>
    <property type="gene ID" value="ORUFI05G25340"/>
</dbReference>
<reference evidence="2" key="2">
    <citation type="submission" date="2015-06" db="UniProtKB">
        <authorList>
            <consortium name="EnsemblPlants"/>
        </authorList>
    </citation>
    <scope>IDENTIFICATION</scope>
</reference>
<feature type="region of interest" description="Disordered" evidence="1">
    <location>
        <begin position="23"/>
        <end position="46"/>
    </location>
</feature>
<sequence length="234" mass="25629">MRRRRWATAAAAAVEEDGIATGIVAGGERGLEPRDVGPPSSETPLPKVPRFAERSTPLALRSHALARDVIIFFPQTLKSRIGPYVRGNKKRNYGQSMQTAKRRLPGSLSRARMALSFLSSSFTLLPIHPLLCSAIRSAATTNRRWCSDFQERDASKISRWSGGVEEVGREGEVSVGVEALKGSVTFASPRWLVAWPWSWENNGNKPSDSEIGEELTTNSVERRGGGVVFVLSLP</sequence>
<dbReference type="Gramene" id="ORUFI05G25340.1">
    <property type="protein sequence ID" value="ORUFI05G25340.1"/>
    <property type="gene ID" value="ORUFI05G25340"/>
</dbReference>
<evidence type="ECO:0000313" key="2">
    <source>
        <dbReference type="EnsemblPlants" id="ORUFI05G25340.1"/>
    </source>
</evidence>
<dbReference type="HOGENOM" id="CLU_1186643_0_0_1"/>
<reference evidence="3" key="1">
    <citation type="submission" date="2013-06" db="EMBL/GenBank/DDBJ databases">
        <authorList>
            <person name="Zhao Q."/>
        </authorList>
    </citation>
    <scope>NUCLEOTIDE SEQUENCE</scope>
    <source>
        <strain evidence="3">cv. W1943</strain>
    </source>
</reference>
<evidence type="ECO:0000256" key="1">
    <source>
        <dbReference type="SAM" id="MobiDB-lite"/>
    </source>
</evidence>
<dbReference type="AlphaFoldDB" id="A0A0E0PQC8"/>